<dbReference type="InterPro" id="IPR005571">
    <property type="entry name" value="RNA_pol_Rpb5_N"/>
</dbReference>
<dbReference type="InterPro" id="IPR038765">
    <property type="entry name" value="Papain-like_cys_pep_sf"/>
</dbReference>
<dbReference type="Pfam" id="PF03871">
    <property type="entry name" value="RNA_pol_Rpb5_N"/>
    <property type="match status" value="1"/>
</dbReference>
<evidence type="ECO:0000256" key="4">
    <source>
        <dbReference type="ARBA" id="ARBA00022801"/>
    </source>
</evidence>
<keyword evidence="3" id="KW-0645">Protease</keyword>
<dbReference type="SUPFAM" id="SSF54001">
    <property type="entry name" value="Cysteine proteinases"/>
    <property type="match status" value="1"/>
</dbReference>
<feature type="region of interest" description="Disordered" evidence="7">
    <location>
        <begin position="930"/>
        <end position="1103"/>
    </location>
</feature>
<dbReference type="Pfam" id="PF01191">
    <property type="entry name" value="RNA_pol_Rpb5_C"/>
    <property type="match status" value="1"/>
</dbReference>
<dbReference type="GO" id="GO:0005634">
    <property type="term" value="C:nucleus"/>
    <property type="evidence" value="ECO:0007669"/>
    <property type="project" value="UniProtKB-SubCell"/>
</dbReference>
<evidence type="ECO:0000259" key="8">
    <source>
        <dbReference type="PROSITE" id="PS50600"/>
    </source>
</evidence>
<keyword evidence="4" id="KW-0378">Hydrolase</keyword>
<evidence type="ECO:0000313" key="9">
    <source>
        <dbReference type="EnsemblPlants" id="ONIVA06G03380.1"/>
    </source>
</evidence>
<feature type="compositionally biased region" description="Basic and acidic residues" evidence="7">
    <location>
        <begin position="629"/>
        <end position="641"/>
    </location>
</feature>
<dbReference type="GO" id="GO:0042797">
    <property type="term" value="P:tRNA transcription by RNA polymerase III"/>
    <property type="evidence" value="ECO:0007669"/>
    <property type="project" value="TreeGrafter"/>
</dbReference>
<feature type="compositionally biased region" description="Basic residues" evidence="7">
    <location>
        <begin position="1086"/>
        <end position="1097"/>
    </location>
</feature>
<dbReference type="GO" id="GO:0006366">
    <property type="term" value="P:transcription by RNA polymerase II"/>
    <property type="evidence" value="ECO:0007669"/>
    <property type="project" value="TreeGrafter"/>
</dbReference>
<dbReference type="InterPro" id="IPR035913">
    <property type="entry name" value="RPB5-like_sf"/>
</dbReference>
<feature type="compositionally biased region" description="Polar residues" evidence="7">
    <location>
        <begin position="1001"/>
        <end position="1014"/>
    </location>
</feature>
<evidence type="ECO:0000256" key="1">
    <source>
        <dbReference type="ARBA" id="ARBA00004123"/>
    </source>
</evidence>
<accession>A0A0E0HKT4</accession>
<dbReference type="GO" id="GO:0006362">
    <property type="term" value="P:transcription elongation by RNA polymerase I"/>
    <property type="evidence" value="ECO:0007669"/>
    <property type="project" value="TreeGrafter"/>
</dbReference>
<evidence type="ECO:0000256" key="3">
    <source>
        <dbReference type="ARBA" id="ARBA00022670"/>
    </source>
</evidence>
<dbReference type="PANTHER" id="PTHR10535:SF2">
    <property type="entry name" value="DNA-DIRECTED RNA POLYMERASE V SUBUNIT 5A"/>
    <property type="match status" value="1"/>
</dbReference>
<dbReference type="InterPro" id="IPR036710">
    <property type="entry name" value="RNA_pol_Rpb5_N_sf"/>
</dbReference>
<dbReference type="SUPFAM" id="SSF55287">
    <property type="entry name" value="RPB5-like RNA polymerase subunit"/>
    <property type="match status" value="1"/>
</dbReference>
<evidence type="ECO:0000256" key="6">
    <source>
        <dbReference type="ARBA" id="ARBA00025765"/>
    </source>
</evidence>
<dbReference type="InterPro" id="IPR003653">
    <property type="entry name" value="Peptidase_C48_C"/>
</dbReference>
<feature type="compositionally biased region" description="Polar residues" evidence="7">
    <location>
        <begin position="1"/>
        <end position="11"/>
    </location>
</feature>
<dbReference type="Proteomes" id="UP000006591">
    <property type="component" value="Chromosome 6"/>
</dbReference>
<dbReference type="InterPro" id="IPR014381">
    <property type="entry name" value="Arch_Rpo5/euc_Rpb5"/>
</dbReference>
<protein>
    <recommendedName>
        <fullName evidence="8">Ubiquitin-like protease family profile domain-containing protein</fullName>
    </recommendedName>
</protein>
<feature type="compositionally biased region" description="Basic and acidic residues" evidence="7">
    <location>
        <begin position="1068"/>
        <end position="1082"/>
    </location>
</feature>
<keyword evidence="5" id="KW-0539">Nucleus</keyword>
<comment type="similarity">
    <text evidence="2">Belongs to the peptidase C48 family.</text>
</comment>
<dbReference type="Gene3D" id="3.40.395.10">
    <property type="entry name" value="Adenoviral Proteinase, Chain A"/>
    <property type="match status" value="1"/>
</dbReference>
<comment type="similarity">
    <text evidence="6">Belongs to the archaeal Rpo5/eukaryotic RPB5 RNA polymerase subunit family.</text>
</comment>
<sequence>MSHSSPYQQSFTTIESAESATAATSIETAESTTAARDVSPPAAAHDVSPPSAAHDVSPPSAAHDVSPPAAVSAPPPAVVPAAARDAPPPAVAMAAEMEADDVDVHEVPECIASMIDRGSVESHRLFLARRTAMEMLRDRGYSVPEAEIARTLPEFRAWWAEKPGIERLAFTTTLVSDPSKKVQLVFCPPEPVKIATIREIYLQTKEENLSRLVLILQSKILSRAREAIKEIFKFKVDIFQATDLLVNITKHVLKPKHEVLSADQKAKLLKEYNVEDSQLPRMLETDAVARYYGFDKGTVVKVIYDDKDKSPNVVITAGFEQLLYMSLEGFGNREILRFLMNNTHTEQTSEGVEIKIEGSKLPPIPENVVAHVVGVPEGSGESLEFEQDTTKQGEIKKAVHNLLKLPDSVDDCEPIADEKKRDRKHKTIMNGKIGVDYLHDVMEEAKETKDVELEVKCFFFITFHTLLLPEKDGYLTLHQMQAGMNLARIQRINWRKVLLNHLKDGVKSWWKSQAKSTKPGAKSTKPGGVASVYISGPMTVLLLYYLDFLKSKSESDVSQTPRICYYGESMVTDLVQETMQKDGKRFDNLKFRTTEETCYSRSYNECEKVKVQKVSGKQKKNKRTRLGKNKGEKGDKEEKGTHVNPAVRRKEVVKRYGERAEKDSGAKNDMVAHIPALEDFVKSSLEHMPRYLHSDAIKIVKQNHSSIVEMYEKIMKTQSQMPSKMESLVDRYKDLDEFYSKHIMSKADWEQKHFGNKAAVDINGITISEHDFVKSMKLNGWISNFIVDVQCSIWREEEEWKDKIILSQSAVNELLGLTQIRGYVEKELSNLAKKKQIFVPILVRALDGSGLHWYLLVVDIENGIRSDCGFYMLLYMERFGRMKIDDINENDVLMYRKKLVKDIYENPNNNPKDVSDEVIAQDEYHILDDTICLSPPPSDLRNSPPRPNLTVSPMSHEDGRNDGPLPPSSPGTSDGNKNLEDAQPQEEADRSSVGIAENAEAGNQANHARTSDGNQKVDDAQAQGKANRSSEGSSLDTRTDNERSRTSDDEARGNKVDEGEKGVPSSPPRREQNPSHALDKDIVYYSRKKKEKKRKEKSRSSLDNDLIQLGKRCRIATTRTAIKTTRREWPDDAIVKEEQVILNFGAIAMTGSEIEQSFQKVKCAGDITSLFIKYLENNTYPDDSRIFVPPLYKGKGGMKKKIKDALGGSNEKKSAVEFPHRFIYCPVLFSGEWIVVCFQLKNMKQIGILCNNGGDEIKNFALDLGKKLNKVLGDCNYKTVSFDEKSLSFFPSCVQPNDSVFAAMYFLEHFIGVAGVLNKLTWDEKMRDQYIKSYSRGILTCLIQHKENTADVPDGILALFE</sequence>
<dbReference type="GO" id="GO:0003677">
    <property type="term" value="F:DNA binding"/>
    <property type="evidence" value="ECO:0007669"/>
    <property type="project" value="InterPro"/>
</dbReference>
<dbReference type="STRING" id="4536.A0A0E0HKT4"/>
<dbReference type="EnsemblPlants" id="ONIVA06G03380.1">
    <property type="protein sequence ID" value="ONIVA06G03380.1"/>
    <property type="gene ID" value="ONIVA06G03380"/>
</dbReference>
<dbReference type="InterPro" id="IPR000783">
    <property type="entry name" value="RNA_pol_subH/Rpb5_C"/>
</dbReference>
<feature type="compositionally biased region" description="Low complexity" evidence="7">
    <location>
        <begin position="12"/>
        <end position="35"/>
    </location>
</feature>
<evidence type="ECO:0000256" key="5">
    <source>
        <dbReference type="ARBA" id="ARBA00023242"/>
    </source>
</evidence>
<dbReference type="PANTHER" id="PTHR10535">
    <property type="entry name" value="DNA-DIRECTED RNA POLYMERASES I, II, AND III SUBUNIT RPABC1"/>
    <property type="match status" value="1"/>
</dbReference>
<name>A0A0E0HKT4_ORYNI</name>
<dbReference type="HOGENOM" id="CLU_257003_0_0_1"/>
<evidence type="ECO:0000256" key="7">
    <source>
        <dbReference type="SAM" id="MobiDB-lite"/>
    </source>
</evidence>
<feature type="compositionally biased region" description="Polar residues" evidence="7">
    <location>
        <begin position="1024"/>
        <end position="1036"/>
    </location>
</feature>
<dbReference type="GO" id="GO:0006508">
    <property type="term" value="P:proteolysis"/>
    <property type="evidence" value="ECO:0007669"/>
    <property type="project" value="UniProtKB-KW"/>
</dbReference>
<dbReference type="GO" id="GO:0008234">
    <property type="term" value="F:cysteine-type peptidase activity"/>
    <property type="evidence" value="ECO:0007669"/>
    <property type="project" value="InterPro"/>
</dbReference>
<feature type="compositionally biased region" description="Low complexity" evidence="7">
    <location>
        <begin position="56"/>
        <end position="72"/>
    </location>
</feature>
<keyword evidence="10" id="KW-1185">Reference proteome</keyword>
<organism evidence="9">
    <name type="scientific">Oryza nivara</name>
    <name type="common">Indian wild rice</name>
    <name type="synonym">Oryza sativa f. spontanea</name>
    <dbReference type="NCBI Taxonomy" id="4536"/>
    <lineage>
        <taxon>Eukaryota</taxon>
        <taxon>Viridiplantae</taxon>
        <taxon>Streptophyta</taxon>
        <taxon>Embryophyta</taxon>
        <taxon>Tracheophyta</taxon>
        <taxon>Spermatophyta</taxon>
        <taxon>Magnoliopsida</taxon>
        <taxon>Liliopsida</taxon>
        <taxon>Poales</taxon>
        <taxon>Poaceae</taxon>
        <taxon>BOP clade</taxon>
        <taxon>Oryzoideae</taxon>
        <taxon>Oryzeae</taxon>
        <taxon>Oryzinae</taxon>
        <taxon>Oryza</taxon>
    </lineage>
</organism>
<dbReference type="GO" id="GO:0003899">
    <property type="term" value="F:DNA-directed RNA polymerase activity"/>
    <property type="evidence" value="ECO:0007669"/>
    <property type="project" value="InterPro"/>
</dbReference>
<proteinExistence type="inferred from homology"/>
<dbReference type="Gene3D" id="3.40.1340.10">
    <property type="entry name" value="RNA polymerase, Rpb5, N-terminal domain"/>
    <property type="match status" value="1"/>
</dbReference>
<evidence type="ECO:0000256" key="2">
    <source>
        <dbReference type="ARBA" id="ARBA00005234"/>
    </source>
</evidence>
<feature type="compositionally biased region" description="Basic residues" evidence="7">
    <location>
        <begin position="616"/>
        <end position="628"/>
    </location>
</feature>
<dbReference type="Gene3D" id="3.90.940.20">
    <property type="entry name" value="RPB5-like RNA polymerase subunit"/>
    <property type="match status" value="1"/>
</dbReference>
<dbReference type="PROSITE" id="PS50600">
    <property type="entry name" value="ULP_PROTEASE"/>
    <property type="match status" value="1"/>
</dbReference>
<feature type="compositionally biased region" description="Basic and acidic residues" evidence="7">
    <location>
        <begin position="1037"/>
        <end position="1061"/>
    </location>
</feature>
<comment type="subcellular location">
    <subcellularLocation>
        <location evidence="1">Nucleus</location>
    </subcellularLocation>
</comment>
<reference evidence="9" key="1">
    <citation type="submission" date="2015-04" db="UniProtKB">
        <authorList>
            <consortium name="EnsemblPlants"/>
        </authorList>
    </citation>
    <scope>IDENTIFICATION</scope>
    <source>
        <strain evidence="9">SL10</strain>
    </source>
</reference>
<evidence type="ECO:0000313" key="10">
    <source>
        <dbReference type="Proteomes" id="UP000006591"/>
    </source>
</evidence>
<reference evidence="9" key="2">
    <citation type="submission" date="2018-04" db="EMBL/GenBank/DDBJ databases">
        <title>OnivRS2 (Oryza nivara Reference Sequence Version 2).</title>
        <authorList>
            <person name="Zhang J."/>
            <person name="Kudrna D."/>
            <person name="Lee S."/>
            <person name="Talag J."/>
            <person name="Rajasekar S."/>
            <person name="Welchert J."/>
            <person name="Hsing Y.-I."/>
            <person name="Wing R.A."/>
        </authorList>
    </citation>
    <scope>NUCLEOTIDE SEQUENCE [LARGE SCALE GENOMIC DNA]</scope>
    <source>
        <strain evidence="9">SL10</strain>
    </source>
</reference>
<dbReference type="SUPFAM" id="SSF53036">
    <property type="entry name" value="Eukaryotic RPB5 N-terminal domain"/>
    <property type="match status" value="1"/>
</dbReference>
<feature type="domain" description="Ubiquitin-like protease family profile" evidence="8">
    <location>
        <begin position="765"/>
        <end position="1286"/>
    </location>
</feature>
<feature type="region of interest" description="Disordered" evidence="7">
    <location>
        <begin position="612"/>
        <end position="646"/>
    </location>
</feature>
<feature type="region of interest" description="Disordered" evidence="7">
    <location>
        <begin position="1"/>
        <end position="83"/>
    </location>
</feature>
<dbReference type="Gramene" id="ONIVA06G03380.1">
    <property type="protein sequence ID" value="ONIVA06G03380.1"/>
    <property type="gene ID" value="ONIVA06G03380"/>
</dbReference>
<dbReference type="OMA" id="FPERTGN"/>
<dbReference type="eggNOG" id="KOG3218">
    <property type="taxonomic scope" value="Eukaryota"/>
</dbReference>